<dbReference type="EMBL" id="JAVFKD010000010">
    <property type="protein sequence ID" value="KAK5994468.1"/>
    <property type="molecule type" value="Genomic_DNA"/>
</dbReference>
<evidence type="ECO:0000256" key="7">
    <source>
        <dbReference type="ARBA" id="ARBA00025795"/>
    </source>
</evidence>
<dbReference type="PANTHER" id="PTHR33577">
    <property type="entry name" value="STERIGMATOCYSTIN BIOSYNTHESIS PEROXIDASE STCC-RELATED"/>
    <property type="match status" value="1"/>
</dbReference>
<keyword evidence="11" id="KW-1185">Reference proteome</keyword>
<evidence type="ECO:0000256" key="3">
    <source>
        <dbReference type="ARBA" id="ARBA00022617"/>
    </source>
</evidence>
<dbReference type="Pfam" id="PF01328">
    <property type="entry name" value="Peroxidase_2"/>
    <property type="match status" value="1"/>
</dbReference>
<proteinExistence type="inferred from homology"/>
<feature type="domain" description="Heme haloperoxidase family profile" evidence="9">
    <location>
        <begin position="20"/>
        <end position="223"/>
    </location>
</feature>
<comment type="caution">
    <text evidence="10">The sequence shown here is derived from an EMBL/GenBank/DDBJ whole genome shotgun (WGS) entry which is preliminary data.</text>
</comment>
<dbReference type="PROSITE" id="PS51405">
    <property type="entry name" value="HEME_HALOPEROXIDASE"/>
    <property type="match status" value="1"/>
</dbReference>
<accession>A0ABR0SQM4</accession>
<keyword evidence="8" id="KW-0732">Signal</keyword>
<evidence type="ECO:0000256" key="5">
    <source>
        <dbReference type="ARBA" id="ARBA00023002"/>
    </source>
</evidence>
<evidence type="ECO:0000256" key="6">
    <source>
        <dbReference type="ARBA" id="ARBA00023004"/>
    </source>
</evidence>
<gene>
    <name evidence="10" type="ORF">PT974_04943</name>
</gene>
<sequence length="239" mass="26178">MLWGGLSLCAVLAVACPGPPIQQYAPPGVFDSRSPCPMLNTLANHNYLPHNGLNISAPMIADAFTKALNVDPTLAQSAVLFADNFGKDVFTLEDLYDPNIIQHVASITRDDDSERIDLLRIEAFMADSSSSSVTVDSIAKTRLRLNAESAPRNFSNLQTTASLSEAGMILMFLTNDPPAANAPLSEFQGPKDRLWTFLTQERFPIEFGWRPSKRTILVDDLLYVMQGIVDSMDKQSGKA</sequence>
<dbReference type="Gene3D" id="1.10.489.10">
    <property type="entry name" value="Chloroperoxidase-like"/>
    <property type="match status" value="1"/>
</dbReference>
<protein>
    <submittedName>
        <fullName evidence="10">Peroxidase stcC-like protein</fullName>
    </submittedName>
</protein>
<feature type="chain" id="PRO_5047363356" evidence="8">
    <location>
        <begin position="16"/>
        <end position="239"/>
    </location>
</feature>
<organism evidence="10 11">
    <name type="scientific">Cladobotryum mycophilum</name>
    <dbReference type="NCBI Taxonomy" id="491253"/>
    <lineage>
        <taxon>Eukaryota</taxon>
        <taxon>Fungi</taxon>
        <taxon>Dikarya</taxon>
        <taxon>Ascomycota</taxon>
        <taxon>Pezizomycotina</taxon>
        <taxon>Sordariomycetes</taxon>
        <taxon>Hypocreomycetidae</taxon>
        <taxon>Hypocreales</taxon>
        <taxon>Hypocreaceae</taxon>
        <taxon>Cladobotryum</taxon>
    </lineage>
</organism>
<keyword evidence="3" id="KW-0349">Heme</keyword>
<reference evidence="10 11" key="1">
    <citation type="submission" date="2024-01" db="EMBL/GenBank/DDBJ databases">
        <title>Complete genome of Cladobotryum mycophilum ATHUM6906.</title>
        <authorList>
            <person name="Christinaki A.C."/>
            <person name="Myridakis A.I."/>
            <person name="Kouvelis V.N."/>
        </authorList>
    </citation>
    <scope>NUCLEOTIDE SEQUENCE [LARGE SCALE GENOMIC DNA]</scope>
    <source>
        <strain evidence="10 11">ATHUM6906</strain>
    </source>
</reference>
<comment type="cofactor">
    <cofactor evidence="1">
        <name>heme b</name>
        <dbReference type="ChEBI" id="CHEBI:60344"/>
    </cofactor>
</comment>
<evidence type="ECO:0000313" key="11">
    <source>
        <dbReference type="Proteomes" id="UP001338125"/>
    </source>
</evidence>
<dbReference type="Proteomes" id="UP001338125">
    <property type="component" value="Unassembled WGS sequence"/>
</dbReference>
<dbReference type="InterPro" id="IPR036851">
    <property type="entry name" value="Chloroperoxidase-like_sf"/>
</dbReference>
<evidence type="ECO:0000256" key="8">
    <source>
        <dbReference type="SAM" id="SignalP"/>
    </source>
</evidence>
<evidence type="ECO:0000256" key="1">
    <source>
        <dbReference type="ARBA" id="ARBA00001970"/>
    </source>
</evidence>
<keyword evidence="4" id="KW-0479">Metal-binding</keyword>
<evidence type="ECO:0000259" key="9">
    <source>
        <dbReference type="PROSITE" id="PS51405"/>
    </source>
</evidence>
<evidence type="ECO:0000313" key="10">
    <source>
        <dbReference type="EMBL" id="KAK5994468.1"/>
    </source>
</evidence>
<dbReference type="PANTHER" id="PTHR33577:SF9">
    <property type="entry name" value="PEROXIDASE STCC"/>
    <property type="match status" value="1"/>
</dbReference>
<dbReference type="SUPFAM" id="SSF47571">
    <property type="entry name" value="Cloroperoxidase"/>
    <property type="match status" value="1"/>
</dbReference>
<feature type="signal peptide" evidence="8">
    <location>
        <begin position="1"/>
        <end position="15"/>
    </location>
</feature>
<evidence type="ECO:0000256" key="4">
    <source>
        <dbReference type="ARBA" id="ARBA00022723"/>
    </source>
</evidence>
<dbReference type="InterPro" id="IPR000028">
    <property type="entry name" value="Chloroperoxidase"/>
</dbReference>
<keyword evidence="2" id="KW-0575">Peroxidase</keyword>
<comment type="similarity">
    <text evidence="7">Belongs to the chloroperoxidase family.</text>
</comment>
<name>A0ABR0SQM4_9HYPO</name>
<keyword evidence="5" id="KW-0560">Oxidoreductase</keyword>
<evidence type="ECO:0000256" key="2">
    <source>
        <dbReference type="ARBA" id="ARBA00022559"/>
    </source>
</evidence>
<keyword evidence="6" id="KW-0408">Iron</keyword>